<dbReference type="NCBIfam" id="TIGR01220">
    <property type="entry name" value="Pmev_kin_Gr_pos"/>
    <property type="match status" value="1"/>
</dbReference>
<dbReference type="GO" id="GO:0004631">
    <property type="term" value="F:phosphomevalonate kinase activity"/>
    <property type="evidence" value="ECO:0007669"/>
    <property type="project" value="UniProtKB-EC"/>
</dbReference>
<reference evidence="10" key="2">
    <citation type="submission" date="2014-08" db="EMBL/GenBank/DDBJ databases">
        <title>Complete genome of Weissella ceti strain WS74 isolated from diseased rainbow trout in Brazil.</title>
        <authorList>
            <person name="Figueiredo H.C.P."/>
            <person name="Leal C.A.G."/>
            <person name="Pereira F.L."/>
            <person name="Soares S.C."/>
            <person name="Dorella F.A."/>
            <person name="Carvalho A.F."/>
            <person name="Azevedo V.A.C."/>
        </authorList>
    </citation>
    <scope>NUCLEOTIDE SEQUENCE [LARGE SCALE GENOMIC DNA]</scope>
    <source>
        <strain evidence="10">WS74</strain>
    </source>
</reference>
<dbReference type="SUPFAM" id="SSF55060">
    <property type="entry name" value="GHMP Kinase, C-terminal domain"/>
    <property type="match status" value="1"/>
</dbReference>
<dbReference type="OrthoDB" id="1522677at2"/>
<dbReference type="EMBL" id="CP009223">
    <property type="protein sequence ID" value="AIM62885.1"/>
    <property type="molecule type" value="Genomic_DNA"/>
</dbReference>
<name>A0A075TZ87_9LACO</name>
<dbReference type="InterPro" id="IPR035102">
    <property type="entry name" value="Phosphomevalonate_kinase"/>
</dbReference>
<dbReference type="SUPFAM" id="SSF54211">
    <property type="entry name" value="Ribosomal protein S5 domain 2-like"/>
    <property type="match status" value="1"/>
</dbReference>
<dbReference type="Proteomes" id="UP000029079">
    <property type="component" value="Chromosome"/>
</dbReference>
<dbReference type="InterPro" id="IPR036554">
    <property type="entry name" value="GHMP_kinase_C_sf"/>
</dbReference>
<comment type="pathway">
    <text evidence="1">Isoprenoid biosynthesis; isopentenyl diphosphate biosynthesis via mevalonate pathway; isopentenyl diphosphate from (R)-mevalonate: step 2/3.</text>
</comment>
<dbReference type="Gene3D" id="3.30.70.890">
    <property type="entry name" value="GHMP kinase, C-terminal domain"/>
    <property type="match status" value="1"/>
</dbReference>
<dbReference type="InterPro" id="IPR014721">
    <property type="entry name" value="Ribsml_uS5_D2-typ_fold_subgr"/>
</dbReference>
<reference evidence="9 10" key="1">
    <citation type="journal article" date="2014" name="Genome Announc.">
        <title>Complete Genome Sequences of Fish Pathogenic Weissella ceti Strains WS74 and WS105.</title>
        <authorList>
            <person name="Figueiredo H.C."/>
            <person name="Leal C.A."/>
            <person name="Dorella F.A."/>
            <person name="Carvalho A.F."/>
            <person name="Soares S.C."/>
            <person name="Pereira F.L."/>
            <person name="Azevedo V.A."/>
        </authorList>
    </citation>
    <scope>NUCLEOTIDE SEQUENCE [LARGE SCALE GENOMIC DNA]</scope>
    <source>
        <strain evidence="9 10">WS74</strain>
    </source>
</reference>
<evidence type="ECO:0000256" key="4">
    <source>
        <dbReference type="ARBA" id="ARBA00022741"/>
    </source>
</evidence>
<dbReference type="EC" id="2.7.4.2" evidence="2"/>
<evidence type="ECO:0000256" key="5">
    <source>
        <dbReference type="ARBA" id="ARBA00022777"/>
    </source>
</evidence>
<evidence type="ECO:0000256" key="3">
    <source>
        <dbReference type="ARBA" id="ARBA00022679"/>
    </source>
</evidence>
<dbReference type="PATRIC" id="fig|759620.7.peg.657"/>
<dbReference type="Pfam" id="PF00288">
    <property type="entry name" value="GHMP_kinases_N"/>
    <property type="match status" value="1"/>
</dbReference>
<dbReference type="PRINTS" id="PR00959">
    <property type="entry name" value="MEVGALKINASE"/>
</dbReference>
<protein>
    <recommendedName>
        <fullName evidence="2">phosphomevalonate kinase</fullName>
        <ecNumber evidence="2">2.7.4.2</ecNumber>
    </recommendedName>
</protein>
<evidence type="ECO:0000259" key="8">
    <source>
        <dbReference type="Pfam" id="PF08544"/>
    </source>
</evidence>
<keyword evidence="10" id="KW-1185">Reference proteome</keyword>
<dbReference type="Gene3D" id="3.30.230.10">
    <property type="match status" value="1"/>
</dbReference>
<dbReference type="InterPro" id="IPR013750">
    <property type="entry name" value="GHMP_kinase_C_dom"/>
</dbReference>
<evidence type="ECO:0000256" key="6">
    <source>
        <dbReference type="ARBA" id="ARBA00022840"/>
    </source>
</evidence>
<keyword evidence="5 9" id="KW-0418">Kinase</keyword>
<dbReference type="RefSeq" id="WP_009765272.1">
    <property type="nucleotide sequence ID" value="NZ_CP009223.1"/>
</dbReference>
<dbReference type="PANTHER" id="PTHR31814">
    <property type="match status" value="1"/>
</dbReference>
<evidence type="ECO:0000256" key="1">
    <source>
        <dbReference type="ARBA" id="ARBA00005017"/>
    </source>
</evidence>
<organism evidence="9 10">
    <name type="scientific">Weissella ceti</name>
    <dbReference type="NCBI Taxonomy" id="759620"/>
    <lineage>
        <taxon>Bacteria</taxon>
        <taxon>Bacillati</taxon>
        <taxon>Bacillota</taxon>
        <taxon>Bacilli</taxon>
        <taxon>Lactobacillales</taxon>
        <taxon>Lactobacillaceae</taxon>
        <taxon>Weissella</taxon>
    </lineage>
</organism>
<keyword evidence="6" id="KW-0067">ATP-binding</keyword>
<dbReference type="STRING" id="759620.WS105_0693"/>
<evidence type="ECO:0000259" key="7">
    <source>
        <dbReference type="Pfam" id="PF00288"/>
    </source>
</evidence>
<evidence type="ECO:0000313" key="10">
    <source>
        <dbReference type="Proteomes" id="UP000029079"/>
    </source>
</evidence>
<dbReference type="GO" id="GO:0019287">
    <property type="term" value="P:isopentenyl diphosphate biosynthetic process, mevalonate pathway"/>
    <property type="evidence" value="ECO:0007669"/>
    <property type="project" value="UniProtKB-UniPathway"/>
</dbReference>
<dbReference type="InterPro" id="IPR005917">
    <property type="entry name" value="Pmev_kinase_bact"/>
</dbReference>
<keyword evidence="4" id="KW-0547">Nucleotide-binding</keyword>
<gene>
    <name evidence="9" type="ORF">WS74_0633</name>
</gene>
<sequence length="354" mass="38916">MIIEKAPGKLFLAGEYAITNTGQTSILFAVDRYVTVTLTPTTDEIVALSNGLYADYACAVDDLSDVDLSTEWALCLRTCQIMQDIYTQHDIPFTGYRVEITSDLTQNNQKLGLGSSAALVVALVRAFLAAADIDMPNDRLFKLGVLVTATTPPFNSGSMGDIAAAVYGGTIHYRKFDGAWLKEQLMTNSLLSLLDVDWPEMAITPLQFPENWQLLVGWTGQPANTQDMLAVNQEFARIYREKLASKSTPLVDKIAKAITTADYLRVATLLQLNQEALKRYASFMHLNYLTDRLHMLLVIAHKFGAAAKISGAGGGDNGIAIVKDSEKAEKIRCAWQKHDITPLELNIAPERGHD</sequence>
<dbReference type="PANTHER" id="PTHR31814:SF2">
    <property type="entry name" value="PHOSPHOMEVALONATE KINASE"/>
    <property type="match status" value="1"/>
</dbReference>
<dbReference type="InterPro" id="IPR006204">
    <property type="entry name" value="GHMP_kinase_N_dom"/>
</dbReference>
<dbReference type="GO" id="GO:0005524">
    <property type="term" value="F:ATP binding"/>
    <property type="evidence" value="ECO:0007669"/>
    <property type="project" value="UniProtKB-KW"/>
</dbReference>
<dbReference type="KEGG" id="wci:WS105_0693"/>
<dbReference type="AlphaFoldDB" id="A0A075TZ87"/>
<dbReference type="UniPathway" id="UPA00057">
    <property type="reaction ID" value="UER00099"/>
</dbReference>
<dbReference type="InterPro" id="IPR020568">
    <property type="entry name" value="Ribosomal_Su5_D2-typ_SF"/>
</dbReference>
<feature type="domain" description="GHMP kinase C-terminal" evidence="8">
    <location>
        <begin position="269"/>
        <end position="338"/>
    </location>
</feature>
<proteinExistence type="predicted"/>
<evidence type="ECO:0000256" key="2">
    <source>
        <dbReference type="ARBA" id="ARBA00012958"/>
    </source>
</evidence>
<dbReference type="KEGG" id="wct:WS74_0633"/>
<feature type="domain" description="GHMP kinase N-terminal" evidence="7">
    <location>
        <begin position="87"/>
        <end position="169"/>
    </location>
</feature>
<dbReference type="Pfam" id="PF08544">
    <property type="entry name" value="GHMP_kinases_C"/>
    <property type="match status" value="1"/>
</dbReference>
<dbReference type="KEGG" id="wce:WS08_0631"/>
<keyword evidence="3" id="KW-0808">Transferase</keyword>
<accession>A0A075TZ87</accession>
<evidence type="ECO:0000313" key="9">
    <source>
        <dbReference type="EMBL" id="AIM62885.1"/>
    </source>
</evidence>